<dbReference type="CDD" id="cd03221">
    <property type="entry name" value="ABCF_EF-3"/>
    <property type="match status" value="1"/>
</dbReference>
<dbReference type="InterPro" id="IPR050611">
    <property type="entry name" value="ABCF"/>
</dbReference>
<dbReference type="GO" id="GO:0016887">
    <property type="term" value="F:ATP hydrolysis activity"/>
    <property type="evidence" value="ECO:0007669"/>
    <property type="project" value="InterPro"/>
</dbReference>
<keyword evidence="6" id="KW-0547">Nucleotide-binding</keyword>
<reference evidence="15" key="1">
    <citation type="journal article" date="2014" name="Genome Announc.">
        <title>Draft Genome Sequence of the Yeast Pseudozyma antarctica Type Strain JCM10317, a Producer of the Glycolipid Biosurfactants, Mannosylerythritol Lipids.</title>
        <authorList>
            <person name="Saika A."/>
            <person name="Koike H."/>
            <person name="Hori T."/>
            <person name="Fukuoka T."/>
            <person name="Sato S."/>
            <person name="Habe H."/>
            <person name="Kitamoto D."/>
            <person name="Morita T."/>
        </authorList>
    </citation>
    <scope>NUCLEOTIDE SEQUENCE [LARGE SCALE GENOMIC DNA]</scope>
    <source>
        <strain evidence="15">JCM 10317</strain>
    </source>
</reference>
<evidence type="ECO:0000256" key="3">
    <source>
        <dbReference type="ARBA" id="ARBA00011054"/>
    </source>
</evidence>
<dbReference type="InterPro" id="IPR003439">
    <property type="entry name" value="ABC_transporter-like_ATP-bd"/>
</dbReference>
<keyword evidence="5" id="KW-0677">Repeat</keyword>
<dbReference type="Pfam" id="PF00005">
    <property type="entry name" value="ABC_tran"/>
    <property type="match status" value="2"/>
</dbReference>
<dbReference type="InterPro" id="IPR023780">
    <property type="entry name" value="Chromo_domain"/>
</dbReference>
<dbReference type="FunFam" id="3.40.50.300:FF:000193">
    <property type="entry name" value="Probable Elongation factor 3"/>
    <property type="match status" value="1"/>
</dbReference>
<dbReference type="GO" id="GO:0003723">
    <property type="term" value="F:RNA binding"/>
    <property type="evidence" value="ECO:0007669"/>
    <property type="project" value="UniProtKB-KW"/>
</dbReference>
<dbReference type="SMART" id="SM00382">
    <property type="entry name" value="AAA"/>
    <property type="match status" value="2"/>
</dbReference>
<keyword evidence="9" id="KW-0067">ATP-binding</keyword>
<dbReference type="SUPFAM" id="SSF48371">
    <property type="entry name" value="ARM repeat"/>
    <property type="match status" value="1"/>
</dbReference>
<evidence type="ECO:0000256" key="12">
    <source>
        <dbReference type="ARBA" id="ARBA00050030"/>
    </source>
</evidence>
<dbReference type="Gene3D" id="2.40.50.990">
    <property type="match status" value="1"/>
</dbReference>
<keyword evidence="8" id="KW-0378">Hydrolase</keyword>
<dbReference type="GO" id="GO:0003746">
    <property type="term" value="F:translation elongation factor activity"/>
    <property type="evidence" value="ECO:0007669"/>
    <property type="project" value="UniProtKB-KW"/>
</dbReference>
<dbReference type="PROSITE" id="PS50013">
    <property type="entry name" value="CHROMO_2"/>
    <property type="match status" value="1"/>
</dbReference>
<evidence type="ECO:0000256" key="5">
    <source>
        <dbReference type="ARBA" id="ARBA00022737"/>
    </source>
</evidence>
<dbReference type="FunFam" id="1.25.10.10:FF:000076">
    <property type="entry name" value="Elongation factor 3"/>
    <property type="match status" value="1"/>
</dbReference>
<evidence type="ECO:0000256" key="9">
    <source>
        <dbReference type="ARBA" id="ARBA00022840"/>
    </source>
</evidence>
<organism evidence="14 15">
    <name type="scientific">Pseudozyma antarctica</name>
    <name type="common">Yeast</name>
    <name type="synonym">Candida antarctica</name>
    <dbReference type="NCBI Taxonomy" id="84753"/>
    <lineage>
        <taxon>Eukaryota</taxon>
        <taxon>Fungi</taxon>
        <taxon>Dikarya</taxon>
        <taxon>Basidiomycota</taxon>
        <taxon>Ustilaginomycotina</taxon>
        <taxon>Ustilaginomycetes</taxon>
        <taxon>Ustilaginales</taxon>
        <taxon>Ustilaginaceae</taxon>
        <taxon>Moesziomyces</taxon>
    </lineage>
</organism>
<evidence type="ECO:0000256" key="6">
    <source>
        <dbReference type="ARBA" id="ARBA00022741"/>
    </source>
</evidence>
<dbReference type="PANTHER" id="PTHR19211:SF14">
    <property type="entry name" value="ATP-BINDING CASSETTE SUB-FAMILY F MEMBER 1"/>
    <property type="match status" value="1"/>
</dbReference>
<comment type="pathway">
    <text evidence="2">Protein biosynthesis; polypeptide chain elongation.</text>
</comment>
<dbReference type="Gene3D" id="1.25.10.10">
    <property type="entry name" value="Leucine-rich Repeat Variant"/>
    <property type="match status" value="1"/>
</dbReference>
<dbReference type="Gene3D" id="3.40.50.300">
    <property type="entry name" value="P-loop containing nucleotide triphosphate hydrolases"/>
    <property type="match status" value="2"/>
</dbReference>
<dbReference type="InterPro" id="IPR021133">
    <property type="entry name" value="HEAT_type_2"/>
</dbReference>
<accession>A0A081CMJ1</accession>
<comment type="catalytic activity">
    <reaction evidence="11">
        <text>ATP + H2O = ADP + phosphate + H(+)</text>
        <dbReference type="Rhea" id="RHEA:13065"/>
        <dbReference type="ChEBI" id="CHEBI:15377"/>
        <dbReference type="ChEBI" id="CHEBI:15378"/>
        <dbReference type="ChEBI" id="CHEBI:30616"/>
        <dbReference type="ChEBI" id="CHEBI:43474"/>
        <dbReference type="ChEBI" id="CHEBI:456216"/>
    </reaction>
</comment>
<dbReference type="Pfam" id="PF24984">
    <property type="entry name" value="HEAT_EF3_GNC1"/>
    <property type="match status" value="1"/>
</dbReference>
<keyword evidence="7" id="KW-0648">Protein biosynthesis</keyword>
<dbReference type="InterPro" id="IPR000953">
    <property type="entry name" value="Chromo/chromo_shadow_dom"/>
</dbReference>
<evidence type="ECO:0000256" key="11">
    <source>
        <dbReference type="ARBA" id="ARBA00049360"/>
    </source>
</evidence>
<dbReference type="PROSITE" id="PS00211">
    <property type="entry name" value="ABC_TRANSPORTER_1"/>
    <property type="match status" value="2"/>
</dbReference>
<dbReference type="InterPro" id="IPR015688">
    <property type="entry name" value="eEF3_ABC2_chromodomain-like"/>
</dbReference>
<dbReference type="HOGENOM" id="CLU_002848_0_1_1"/>
<dbReference type="SMART" id="SM00298">
    <property type="entry name" value="CHROMO"/>
    <property type="match status" value="1"/>
</dbReference>
<dbReference type="GeneID" id="26306933"/>
<dbReference type="GO" id="GO:0005829">
    <property type="term" value="C:cytosol"/>
    <property type="evidence" value="ECO:0007669"/>
    <property type="project" value="UniProtKB-SubCell"/>
</dbReference>
<dbReference type="SUPFAM" id="SSF54160">
    <property type="entry name" value="Chromo domain-like"/>
    <property type="match status" value="1"/>
</dbReference>
<dbReference type="InterPro" id="IPR011989">
    <property type="entry name" value="ARM-like"/>
</dbReference>
<dbReference type="InterPro" id="IPR027417">
    <property type="entry name" value="P-loop_NTPase"/>
</dbReference>
<dbReference type="EMBL" id="DF830091">
    <property type="protein sequence ID" value="GAK67887.1"/>
    <property type="molecule type" value="Genomic_DNA"/>
</dbReference>
<evidence type="ECO:0000256" key="13">
    <source>
        <dbReference type="ARBA" id="ARBA00050045"/>
    </source>
</evidence>
<dbReference type="GO" id="GO:0005524">
    <property type="term" value="F:ATP binding"/>
    <property type="evidence" value="ECO:0007669"/>
    <property type="project" value="UniProtKB-KW"/>
</dbReference>
<dbReference type="OrthoDB" id="2110130at2759"/>
<evidence type="ECO:0000256" key="7">
    <source>
        <dbReference type="ARBA" id="ARBA00022768"/>
    </source>
</evidence>
<name>A0A081CMJ1_PSEA2</name>
<dbReference type="InterPro" id="IPR017871">
    <property type="entry name" value="ABC_transporter-like_CS"/>
</dbReference>
<comment type="subcellular location">
    <subcellularLocation>
        <location evidence="1">Cytoplasm</location>
        <location evidence="1">Cytosol</location>
    </subcellularLocation>
</comment>
<evidence type="ECO:0000313" key="14">
    <source>
        <dbReference type="EMBL" id="GAK67887.1"/>
    </source>
</evidence>
<evidence type="ECO:0000256" key="1">
    <source>
        <dbReference type="ARBA" id="ARBA00004514"/>
    </source>
</evidence>
<protein>
    <recommendedName>
        <fullName evidence="12">Elongation factor 3</fullName>
    </recommendedName>
    <alternativeName>
        <fullName evidence="13">Eukaryotic elongation factor 3</fullName>
    </alternativeName>
</protein>
<dbReference type="CDD" id="cd18626">
    <property type="entry name" value="CD_eEF3"/>
    <property type="match status" value="1"/>
</dbReference>
<dbReference type="GO" id="GO:0006338">
    <property type="term" value="P:chromatin remodeling"/>
    <property type="evidence" value="ECO:0007669"/>
    <property type="project" value="UniProtKB-ARBA"/>
</dbReference>
<dbReference type="PROSITE" id="PS50893">
    <property type="entry name" value="ABC_TRANSPORTER_2"/>
    <property type="match status" value="2"/>
</dbReference>
<proteinExistence type="inferred from homology"/>
<dbReference type="SUPFAM" id="SSF52540">
    <property type="entry name" value="P-loop containing nucleoside triphosphate hydrolases"/>
    <property type="match status" value="2"/>
</dbReference>
<comment type="similarity">
    <text evidence="3">Belongs to the ABC transporter superfamily. ABCF family. EF3 subfamily.</text>
</comment>
<keyword evidence="10" id="KW-0694">RNA-binding</keyword>
<keyword evidence="4" id="KW-0963">Cytoplasm</keyword>
<dbReference type="InterPro" id="IPR016024">
    <property type="entry name" value="ARM-type_fold"/>
</dbReference>
<gene>
    <name evidence="14" type="ORF">PAN0_024c6117</name>
</gene>
<sequence length="1097" mass="120010">MSGASQALEGLYKAPSAEECYVAAEQLAEYVNSTSLRVLQSEGVLDSLVKASKNKKSGYEREAAAIGLDAIFVKVAGKNAPSPLGAEPWLLDTLPAILELYADKGDVVRQAAETAASSLLALVPPEAAPEFLTVLYEVLGSGSAKWQAKVGALKLIGRLSATASEQIGDELVELIPYLTRAMHETKAEISKQARKTAIKVCEACLDNKDIRPFIPDLVGCMAQPDAVPECIKKLSGTTFVAEVTGPALAVMVPLLARALNERSQNVQRQAVVVVDNLCKLVRDPHEAAKFLPELTPGVERIEKGASFPEVREHAKSALDTLTAATAAVDASAATEDPKKVFAQQCAAALDAILAAVQAYVPEEHANLKSDAFAMTGLNYLSKSIARLANKRILHTSAWEEVYVLPYLRRVCRDDDAAKTATADLRKTYIELDKARFGNSEEEDDDEAGECLCRTEFSLAYGGLLLLNHTTLKLYRGHRYGIVAANGSGKSTLLKAMRDGKVEGYPSQDEVRTLMVEHSLQGEDGSTPIIDFIANDKKLVGKTREQVAEKLREVGFDDEKQKNPVSSLSGGWKMKLELARAMLSDAVVYLLDEPTNHLDVQSIAWLENFLVTNKQITVVTVSHDSGFLDNICTDIIHYEKKKLRYYKGNLSDFVATKPEAKAYYSLAATTVKFSFPPPGSLMGVRSNTRTILKMSNCTFTYPGMTKPSLHDTSCAISLSSRVGVLGPNGAGKSTLIKVLTGETVPQQGKVEKHPNLRIAMMAQHAFHHLEQHLEKSAVEYIAWRYQDGHDREMTEKASRKMTDEEKAQMETPIKSTTGESRKVEYIVGRQKLKKSYQYEIKWVGYEHRNNSWIPRERLLELGFSKLVQQFDDFEASREGAGSREISVKLIRQHLEAVGLQGEIAQHHAVGGYSGGQKVKVVLAAAMWNNPQVLVLDEPTNYLDRDALGGLATAIRDWAGAVVIISHNMEFVGALCPEIWNVDNGRIMSRTKTALAEGAFLDEMENASTPGASVPGTPLPGSTAASRLTSKAGTPVSSVAPTPAGSGDEGEQDMSKFKAKKGKKKLTRNEKKAQEERRRLRLSRWLTYGGEREPDTDDE</sequence>
<evidence type="ECO:0000256" key="2">
    <source>
        <dbReference type="ARBA" id="ARBA00004815"/>
    </source>
</evidence>
<dbReference type="Proteomes" id="UP000053758">
    <property type="component" value="Unassembled WGS sequence"/>
</dbReference>
<dbReference type="FunFam" id="2.40.50.990:FF:000002">
    <property type="entry name" value="mRNA export factor elf1"/>
    <property type="match status" value="1"/>
</dbReference>
<dbReference type="Pfam" id="PF24987">
    <property type="entry name" value="HEAT_EF3_N"/>
    <property type="match status" value="1"/>
</dbReference>
<dbReference type="PANTHER" id="PTHR19211">
    <property type="entry name" value="ATP-BINDING TRANSPORT PROTEIN-RELATED"/>
    <property type="match status" value="1"/>
</dbReference>
<dbReference type="InterPro" id="IPR016197">
    <property type="entry name" value="Chromo-like_dom_sf"/>
</dbReference>
<dbReference type="PROSITE" id="PS50077">
    <property type="entry name" value="HEAT_REPEAT"/>
    <property type="match status" value="1"/>
</dbReference>
<evidence type="ECO:0000256" key="10">
    <source>
        <dbReference type="ARBA" id="ARBA00022884"/>
    </source>
</evidence>
<dbReference type="RefSeq" id="XP_014653899.1">
    <property type="nucleotide sequence ID" value="XM_014798413.1"/>
</dbReference>
<evidence type="ECO:0000313" key="15">
    <source>
        <dbReference type="Proteomes" id="UP000053758"/>
    </source>
</evidence>
<evidence type="ECO:0000256" key="8">
    <source>
        <dbReference type="ARBA" id="ARBA00022801"/>
    </source>
</evidence>
<keyword evidence="7" id="KW-0251">Elongation factor</keyword>
<dbReference type="AlphaFoldDB" id="A0A081CMJ1"/>
<evidence type="ECO:0000256" key="4">
    <source>
        <dbReference type="ARBA" id="ARBA00022490"/>
    </source>
</evidence>
<keyword evidence="15" id="KW-1185">Reference proteome</keyword>
<dbReference type="InterPro" id="IPR003593">
    <property type="entry name" value="AAA+_ATPase"/>
</dbReference>
<dbReference type="Pfam" id="PF00385">
    <property type="entry name" value="Chromo"/>
    <property type="match status" value="1"/>
</dbReference>
<dbReference type="InterPro" id="IPR047038">
    <property type="entry name" value="eEF3_chromodomain-like_sf"/>
</dbReference>